<proteinExistence type="predicted"/>
<sequence length="237" mass="25963">MSNAVVFLPGFLADGRVFADQVSDLSREYAVMVAPLVGASVTEMADHVLAHAPPRFAIAGHDLGASVAAEVLRRAPDRVERIALICANAQSEPPNAAAAREPRMVRARSGRLGEVLFDELPIGALASGPHRNAIRDYWIDMALEAGVEGYLHQSRIMQRRPDQQNILRRARLPALVIGGQHDTICPPRRQDFIAQLMPRAQLEIIDAAGHLPMLEAPQTVTRILRSWMQIDAPLVLT</sequence>
<reference evidence="2 3" key="1">
    <citation type="submission" date="2015-05" db="EMBL/GenBank/DDBJ databases">
        <authorList>
            <person name="Wang D.B."/>
            <person name="Wang M."/>
        </authorList>
    </citation>
    <scope>NUCLEOTIDE SEQUENCE [LARGE SCALE GENOMIC DNA]</scope>
    <source>
        <strain evidence="2 3">IMCC 12053</strain>
    </source>
</reference>
<dbReference type="RefSeq" id="WP_062219472.1">
    <property type="nucleotide sequence ID" value="NZ_CBFHKW010000020.1"/>
</dbReference>
<dbReference type="Gene3D" id="3.40.50.1820">
    <property type="entry name" value="alpha/beta hydrolase"/>
    <property type="match status" value="1"/>
</dbReference>
<protein>
    <submittedName>
        <fullName evidence="2">Hydrolase, alpha/beta hydrolase fold family</fullName>
    </submittedName>
</protein>
<feature type="domain" description="AB hydrolase-1" evidence="1">
    <location>
        <begin position="53"/>
        <end position="217"/>
    </location>
</feature>
<dbReference type="PATRIC" id="fig|1397108.4.peg.2576"/>
<dbReference type="AlphaFoldDB" id="A0A0P0A6Y2"/>
<evidence type="ECO:0000259" key="1">
    <source>
        <dbReference type="Pfam" id="PF00561"/>
    </source>
</evidence>
<dbReference type="Proteomes" id="UP000064920">
    <property type="component" value="Chromosome"/>
</dbReference>
<dbReference type="PANTHER" id="PTHR43798">
    <property type="entry name" value="MONOACYLGLYCEROL LIPASE"/>
    <property type="match status" value="1"/>
</dbReference>
<dbReference type="Pfam" id="PF00561">
    <property type="entry name" value="Abhydrolase_1"/>
    <property type="match status" value="1"/>
</dbReference>
<dbReference type="InterPro" id="IPR000073">
    <property type="entry name" value="AB_hydrolase_1"/>
</dbReference>
<dbReference type="SUPFAM" id="SSF53474">
    <property type="entry name" value="alpha/beta-Hydrolases"/>
    <property type="match status" value="1"/>
</dbReference>
<dbReference type="EMBL" id="CP012023">
    <property type="protein sequence ID" value="ALI56468.1"/>
    <property type="molecule type" value="Genomic_DNA"/>
</dbReference>
<name>A0A0P0A6Y2_9RHOB</name>
<accession>A0A0P0A6Y2</accession>
<organism evidence="2 3">
    <name type="scientific">Celeribacter marinus</name>
    <dbReference type="NCBI Taxonomy" id="1397108"/>
    <lineage>
        <taxon>Bacteria</taxon>
        <taxon>Pseudomonadati</taxon>
        <taxon>Pseudomonadota</taxon>
        <taxon>Alphaproteobacteria</taxon>
        <taxon>Rhodobacterales</taxon>
        <taxon>Roseobacteraceae</taxon>
        <taxon>Celeribacter</taxon>
    </lineage>
</organism>
<evidence type="ECO:0000313" key="2">
    <source>
        <dbReference type="EMBL" id="ALI56468.1"/>
    </source>
</evidence>
<dbReference type="GO" id="GO:0016787">
    <property type="term" value="F:hydrolase activity"/>
    <property type="evidence" value="ECO:0007669"/>
    <property type="project" value="UniProtKB-KW"/>
</dbReference>
<dbReference type="InterPro" id="IPR029058">
    <property type="entry name" value="AB_hydrolase_fold"/>
</dbReference>
<dbReference type="KEGG" id="cmar:IMCC12053_2521"/>
<dbReference type="PANTHER" id="PTHR43798:SF29">
    <property type="entry name" value="AB HYDROLASE-1 DOMAIN-CONTAINING PROTEIN"/>
    <property type="match status" value="1"/>
</dbReference>
<dbReference type="OrthoDB" id="5491135at2"/>
<dbReference type="STRING" id="1397108.IMCC12053_2521"/>
<evidence type="ECO:0000313" key="3">
    <source>
        <dbReference type="Proteomes" id="UP000064920"/>
    </source>
</evidence>
<gene>
    <name evidence="2" type="ORF">IMCC12053_2521</name>
</gene>
<keyword evidence="3" id="KW-1185">Reference proteome</keyword>
<keyword evidence="2" id="KW-0378">Hydrolase</keyword>
<dbReference type="InterPro" id="IPR050266">
    <property type="entry name" value="AB_hydrolase_sf"/>
</dbReference>